<dbReference type="Gene3D" id="1.20.1250.20">
    <property type="entry name" value="MFS general substrate transporter like domains"/>
    <property type="match status" value="1"/>
</dbReference>
<dbReference type="AlphaFoldDB" id="A0ABD0KEP4"/>
<keyword evidence="8" id="KW-1185">Reference proteome</keyword>
<dbReference type="InterPro" id="IPR036259">
    <property type="entry name" value="MFS_trans_sf"/>
</dbReference>
<keyword evidence="2" id="KW-0813">Transport</keyword>
<reference evidence="7 8" key="1">
    <citation type="journal article" date="2023" name="Sci. Data">
        <title>Genome assembly of the Korean intertidal mud-creeper Batillaria attramentaria.</title>
        <authorList>
            <person name="Patra A.K."/>
            <person name="Ho P.T."/>
            <person name="Jun S."/>
            <person name="Lee S.J."/>
            <person name="Kim Y."/>
            <person name="Won Y.J."/>
        </authorList>
    </citation>
    <scope>NUCLEOTIDE SEQUENCE [LARGE SCALE GENOMIC DNA]</scope>
    <source>
        <strain evidence="7">Wonlab-2016</strain>
    </source>
</reference>
<keyword evidence="4 6" id="KW-1133">Transmembrane helix</keyword>
<dbReference type="EMBL" id="JACVVK020000194">
    <property type="protein sequence ID" value="KAK7485496.1"/>
    <property type="molecule type" value="Genomic_DNA"/>
</dbReference>
<comment type="caution">
    <text evidence="7">The sequence shown here is derived from an EMBL/GenBank/DDBJ whole genome shotgun (WGS) entry which is preliminary data.</text>
</comment>
<dbReference type="GO" id="GO:0016020">
    <property type="term" value="C:membrane"/>
    <property type="evidence" value="ECO:0007669"/>
    <property type="project" value="UniProtKB-SubCell"/>
</dbReference>
<feature type="transmembrane region" description="Helical" evidence="6">
    <location>
        <begin position="81"/>
        <end position="99"/>
    </location>
</feature>
<dbReference type="InterPro" id="IPR011701">
    <property type="entry name" value="MFS"/>
</dbReference>
<evidence type="ECO:0000313" key="8">
    <source>
        <dbReference type="Proteomes" id="UP001519460"/>
    </source>
</evidence>
<evidence type="ECO:0000256" key="5">
    <source>
        <dbReference type="ARBA" id="ARBA00023136"/>
    </source>
</evidence>
<evidence type="ECO:0000256" key="1">
    <source>
        <dbReference type="ARBA" id="ARBA00004141"/>
    </source>
</evidence>
<evidence type="ECO:0000313" key="7">
    <source>
        <dbReference type="EMBL" id="KAK7485496.1"/>
    </source>
</evidence>
<proteinExistence type="predicted"/>
<comment type="subcellular location">
    <subcellularLocation>
        <location evidence="1">Membrane</location>
        <topology evidence="1">Multi-pass membrane protein</topology>
    </subcellularLocation>
</comment>
<feature type="transmembrane region" description="Helical" evidence="6">
    <location>
        <begin position="105"/>
        <end position="130"/>
    </location>
</feature>
<dbReference type="PANTHER" id="PTHR43385:SF1">
    <property type="entry name" value="RIBOFLAVIN TRANSPORTER RIBJ"/>
    <property type="match status" value="1"/>
</dbReference>
<dbReference type="InterPro" id="IPR052983">
    <property type="entry name" value="MFS_Riboflavin_Transporter"/>
</dbReference>
<evidence type="ECO:0000256" key="6">
    <source>
        <dbReference type="SAM" id="Phobius"/>
    </source>
</evidence>
<gene>
    <name evidence="7" type="ORF">BaRGS_00023306</name>
</gene>
<keyword evidence="3 6" id="KW-0812">Transmembrane</keyword>
<evidence type="ECO:0000256" key="2">
    <source>
        <dbReference type="ARBA" id="ARBA00022448"/>
    </source>
</evidence>
<dbReference type="Pfam" id="PF07690">
    <property type="entry name" value="MFS_1"/>
    <property type="match status" value="1"/>
</dbReference>
<evidence type="ECO:0000256" key="3">
    <source>
        <dbReference type="ARBA" id="ARBA00022692"/>
    </source>
</evidence>
<evidence type="ECO:0000256" key="4">
    <source>
        <dbReference type="ARBA" id="ARBA00022989"/>
    </source>
</evidence>
<feature type="transmembrane region" description="Helical" evidence="6">
    <location>
        <begin position="7"/>
        <end position="27"/>
    </location>
</feature>
<dbReference type="Proteomes" id="UP001519460">
    <property type="component" value="Unassembled WGS sequence"/>
</dbReference>
<dbReference type="SUPFAM" id="SSF103473">
    <property type="entry name" value="MFS general substrate transporter"/>
    <property type="match status" value="1"/>
</dbReference>
<protein>
    <submittedName>
        <fullName evidence="7">Uncharacterized protein</fullName>
    </submittedName>
</protein>
<accession>A0ABD0KEP4</accession>
<organism evidence="7 8">
    <name type="scientific">Batillaria attramentaria</name>
    <dbReference type="NCBI Taxonomy" id="370345"/>
    <lineage>
        <taxon>Eukaryota</taxon>
        <taxon>Metazoa</taxon>
        <taxon>Spiralia</taxon>
        <taxon>Lophotrochozoa</taxon>
        <taxon>Mollusca</taxon>
        <taxon>Gastropoda</taxon>
        <taxon>Caenogastropoda</taxon>
        <taxon>Sorbeoconcha</taxon>
        <taxon>Cerithioidea</taxon>
        <taxon>Batillariidae</taxon>
        <taxon>Batillaria</taxon>
    </lineage>
</organism>
<dbReference type="PANTHER" id="PTHR43385">
    <property type="entry name" value="RIBOFLAVIN TRANSPORTER RIBJ"/>
    <property type="match status" value="1"/>
</dbReference>
<sequence length="339" mass="37181">MAIPWKACSVIAGGVLVHLTLGTLYTFGNLSPYMTSYIRRHGSPADLTYADSVWINAIAAMGQGTSMYFGGLLECRLGPRLTVLLGAWLQSLGVIMTYFTLQHSFLLTVFTYGAMFGLGIGIAYAVPLAVAMRWLPERKGLVNGFVVAGFGGGAFIFDQIQTAFINPNNEPPGLEVNHEKYFNQDDILDRVPKVFLLCGGCYAAMQLIGCLLLYNPPSYEVSWYLHYSPVGCCMLFISAACEHTIRKINGKQVLELLDKCLYIYWVVTQSGLPVVNAMFCADISSVPPSQRNKQAIELDQFHNSTTFLTSGQNVFAVTFVDLSVPYENLMIAASAGSEH</sequence>
<name>A0ABD0KEP4_9CAEN</name>
<feature type="transmembrane region" description="Helical" evidence="6">
    <location>
        <begin position="47"/>
        <end position="69"/>
    </location>
</feature>
<keyword evidence="5 6" id="KW-0472">Membrane</keyword>